<dbReference type="PANTHER" id="PTHR44186:SF1">
    <property type="entry name" value="BARDET-BIEDL SYNDROME 4 PROTEIN"/>
    <property type="match status" value="1"/>
</dbReference>
<keyword evidence="1" id="KW-0677">Repeat</keyword>
<organism evidence="3">
    <name type="scientific">marine sediment metagenome</name>
    <dbReference type="NCBI Taxonomy" id="412755"/>
    <lineage>
        <taxon>unclassified sequences</taxon>
        <taxon>metagenomes</taxon>
        <taxon>ecological metagenomes</taxon>
    </lineage>
</organism>
<accession>X0TQH2</accession>
<gene>
    <name evidence="3" type="ORF">S01H1_23226</name>
</gene>
<dbReference type="GO" id="GO:0060271">
    <property type="term" value="P:cilium assembly"/>
    <property type="evidence" value="ECO:0007669"/>
    <property type="project" value="TreeGrafter"/>
</dbReference>
<evidence type="ECO:0000256" key="2">
    <source>
        <dbReference type="ARBA" id="ARBA00022803"/>
    </source>
</evidence>
<dbReference type="AlphaFoldDB" id="X0TQH2"/>
<feature type="non-terminal residue" evidence="3">
    <location>
        <position position="1"/>
    </location>
</feature>
<name>X0TQH2_9ZZZZ</name>
<evidence type="ECO:0000256" key="1">
    <source>
        <dbReference type="ARBA" id="ARBA00022737"/>
    </source>
</evidence>
<feature type="non-terminal residue" evidence="3">
    <location>
        <position position="156"/>
    </location>
</feature>
<evidence type="ECO:0000313" key="3">
    <source>
        <dbReference type="EMBL" id="GAF95813.1"/>
    </source>
</evidence>
<dbReference type="GO" id="GO:0036064">
    <property type="term" value="C:ciliary basal body"/>
    <property type="evidence" value="ECO:0007669"/>
    <property type="project" value="TreeGrafter"/>
</dbReference>
<dbReference type="SUPFAM" id="SSF48452">
    <property type="entry name" value="TPR-like"/>
    <property type="match status" value="1"/>
</dbReference>
<dbReference type="PANTHER" id="PTHR44186">
    <property type="match status" value="1"/>
</dbReference>
<dbReference type="Gene3D" id="1.25.40.10">
    <property type="entry name" value="Tetratricopeptide repeat domain"/>
    <property type="match status" value="1"/>
</dbReference>
<dbReference type="Pfam" id="PF13432">
    <property type="entry name" value="TPR_16"/>
    <property type="match status" value="1"/>
</dbReference>
<dbReference type="GO" id="GO:0061512">
    <property type="term" value="P:protein localization to cilium"/>
    <property type="evidence" value="ECO:0007669"/>
    <property type="project" value="TreeGrafter"/>
</dbReference>
<comment type="caution">
    <text evidence="3">The sequence shown here is derived from an EMBL/GenBank/DDBJ whole genome shotgun (WGS) entry which is preliminary data.</text>
</comment>
<keyword evidence="2" id="KW-0802">TPR repeat</keyword>
<proteinExistence type="predicted"/>
<sequence length="156" mass="17317">EQQRSYDEAISAMNEAIQAKGTDPSLYRLLIGLNKEAGRLTRAMEVADEAVELFPEDVDLRFTLGALCDELDGGLDCLTHMFKAVEMDPSHASALNYIGYTYVENGIKLNEAEVLINRALAASPESGHIMDSLGWLYYIRGDVERAVAELERAFDK</sequence>
<dbReference type="InterPro" id="IPR011990">
    <property type="entry name" value="TPR-like_helical_dom_sf"/>
</dbReference>
<protein>
    <submittedName>
        <fullName evidence="3">Uncharacterized protein</fullName>
    </submittedName>
</protein>
<reference evidence="3" key="1">
    <citation type="journal article" date="2014" name="Front. Microbiol.">
        <title>High frequency of phylogenetically diverse reductive dehalogenase-homologous genes in deep subseafloor sedimentary metagenomes.</title>
        <authorList>
            <person name="Kawai M."/>
            <person name="Futagami T."/>
            <person name="Toyoda A."/>
            <person name="Takaki Y."/>
            <person name="Nishi S."/>
            <person name="Hori S."/>
            <person name="Arai W."/>
            <person name="Tsubouchi T."/>
            <person name="Morono Y."/>
            <person name="Uchiyama I."/>
            <person name="Ito T."/>
            <person name="Fujiyama A."/>
            <person name="Inagaki F."/>
            <person name="Takami H."/>
        </authorList>
    </citation>
    <scope>NUCLEOTIDE SEQUENCE</scope>
    <source>
        <strain evidence="3">Expedition CK06-06</strain>
    </source>
</reference>
<dbReference type="Pfam" id="PF13428">
    <property type="entry name" value="TPR_14"/>
    <property type="match status" value="1"/>
</dbReference>
<dbReference type="EMBL" id="BARS01013336">
    <property type="protein sequence ID" value="GAF95813.1"/>
    <property type="molecule type" value="Genomic_DNA"/>
</dbReference>